<proteinExistence type="predicted"/>
<keyword evidence="2" id="KW-1185">Reference proteome</keyword>
<sequence>MFDSAPTARSESAYLLITMTDTTLIVDGDHWRLSRIVACGGGSHGSVHLLGDRNSSYRMQARQLHRGCLKKLATPYQQRLTQSIIGSISAEETIMMTLSASEAIPRGLPPRIKAAQAAIHIPEVQAMLRRLSEYDLGICMPHMHDKLTGNFAPLPPGIMQIESGLKVAFEFEGDVAARVEPFLAVGWAWRDGRSVPVAACEMVSGADVGNADEIKHTM</sequence>
<dbReference type="EMBL" id="CP035704">
    <property type="protein sequence ID" value="QBB70715.1"/>
    <property type="molecule type" value="Genomic_DNA"/>
</dbReference>
<gene>
    <name evidence="1" type="ORF">ELE36_10270</name>
</gene>
<accession>A0A411HJM7</accession>
<reference evidence="1 2" key="1">
    <citation type="submission" date="2019-01" db="EMBL/GenBank/DDBJ databases">
        <title>Pseudolysobacter antarctica gen. nov., sp. nov., isolated from Fildes Peninsula, Antarctica.</title>
        <authorList>
            <person name="Wei Z."/>
            <person name="Peng F."/>
        </authorList>
    </citation>
    <scope>NUCLEOTIDE SEQUENCE [LARGE SCALE GENOMIC DNA]</scope>
    <source>
        <strain evidence="1 2">AQ6-296</strain>
    </source>
</reference>
<protein>
    <submittedName>
        <fullName evidence="1">Uncharacterized protein</fullName>
    </submittedName>
</protein>
<dbReference type="RefSeq" id="WP_129833018.1">
    <property type="nucleotide sequence ID" value="NZ_CP035704.1"/>
</dbReference>
<evidence type="ECO:0000313" key="2">
    <source>
        <dbReference type="Proteomes" id="UP000291562"/>
    </source>
</evidence>
<dbReference type="Proteomes" id="UP000291562">
    <property type="component" value="Chromosome"/>
</dbReference>
<evidence type="ECO:0000313" key="1">
    <source>
        <dbReference type="EMBL" id="QBB70715.1"/>
    </source>
</evidence>
<organism evidence="1 2">
    <name type="scientific">Pseudolysobacter antarcticus</name>
    <dbReference type="NCBI Taxonomy" id="2511995"/>
    <lineage>
        <taxon>Bacteria</taxon>
        <taxon>Pseudomonadati</taxon>
        <taxon>Pseudomonadota</taxon>
        <taxon>Gammaproteobacteria</taxon>
        <taxon>Lysobacterales</taxon>
        <taxon>Rhodanobacteraceae</taxon>
        <taxon>Pseudolysobacter</taxon>
    </lineage>
</organism>
<dbReference type="KEGG" id="xbc:ELE36_10270"/>
<dbReference type="AlphaFoldDB" id="A0A411HJM7"/>
<name>A0A411HJM7_9GAMM</name>
<dbReference type="OrthoDB" id="8901716at2"/>